<dbReference type="SUPFAM" id="SSF53807">
    <property type="entry name" value="Helical backbone' metal receptor"/>
    <property type="match status" value="1"/>
</dbReference>
<evidence type="ECO:0000313" key="4">
    <source>
        <dbReference type="EMBL" id="AAS06278.1"/>
    </source>
</evidence>
<dbReference type="AlphaFoldDB" id="Q73TJ0"/>
<gene>
    <name evidence="4" type="ordered locus">MAP_3728</name>
</gene>
<reference evidence="4 5" key="1">
    <citation type="journal article" date="2005" name="Proc. Natl. Acad. Sci. U.S.A.">
        <title>The complete genome sequence of Mycobacterium avium subspecies paratuberculosis.</title>
        <authorList>
            <person name="Li L."/>
            <person name="Bannantine J.P."/>
            <person name="Zhang Q."/>
            <person name="Amonsin A."/>
            <person name="May B.J."/>
            <person name="Alt D."/>
            <person name="Banerji N."/>
            <person name="Kanjilal S."/>
            <person name="Kapur V."/>
        </authorList>
    </citation>
    <scope>NUCLEOTIDE SEQUENCE [LARGE SCALE GENOMIC DNA]</scope>
    <source>
        <strain evidence="5">ATCC BAA-968 / K-10</strain>
    </source>
</reference>
<evidence type="ECO:0000313" key="5">
    <source>
        <dbReference type="Proteomes" id="UP000000580"/>
    </source>
</evidence>
<name>Q73TJ0_MYCPA</name>
<sequence length="345" mass="36277">MIRAVLAAVCVATSAAGCGAAHHSPAEPTRTVVDMTGQHVQIPATVTRVATNIPLIPATIELLGGIDTVVAAARGSFNALFTTIAPATQQIPRSPPTSLNAEQLLDLHPQVFFMTDLTPGLLPMLQRLQIPVVQITAFTSPQDLQKAVNLVAQVLGGAAPARARQYDTYFDAVIQQVHAGAQTDRPTVYYAPGPDPTTTVGADNIITASIEAAGGRNIAVEHGIGGHQPGAFAFPTITAETLLAWNPDVIVASNARVADQLATDPTFATLNAVRDHHIYTCPVGIFPWCASSSEAALAPLFLAKKLDPERFSDLNLANKVANFYIQFYGYSLTGPQVTAILDGAG</sequence>
<dbReference type="KEGG" id="mpa:MAP_3728"/>
<organism evidence="4 5">
    <name type="scientific">Mycolicibacterium paratuberculosis (strain ATCC BAA-968 / K-10)</name>
    <name type="common">Mycobacterium paratuberculosis</name>
    <dbReference type="NCBI Taxonomy" id="262316"/>
    <lineage>
        <taxon>Bacteria</taxon>
        <taxon>Bacillati</taxon>
        <taxon>Actinomycetota</taxon>
        <taxon>Actinomycetes</taxon>
        <taxon>Mycobacteriales</taxon>
        <taxon>Mycobacteriaceae</taxon>
        <taxon>Mycobacterium</taxon>
        <taxon>Mycobacterium avium complex (MAC)</taxon>
    </lineage>
</organism>
<keyword evidence="2" id="KW-0732">Signal</keyword>
<dbReference type="PATRIC" id="fig|262316.17.peg.3971"/>
<dbReference type="EMBL" id="AE016958">
    <property type="protein sequence ID" value="AAS06278.1"/>
    <property type="molecule type" value="Genomic_DNA"/>
</dbReference>
<keyword evidence="5" id="KW-1185">Reference proteome</keyword>
<dbReference type="PANTHER" id="PTHR30535:SF34">
    <property type="entry name" value="MOLYBDATE-BINDING PROTEIN MOLA"/>
    <property type="match status" value="1"/>
</dbReference>
<evidence type="ECO:0000256" key="2">
    <source>
        <dbReference type="SAM" id="SignalP"/>
    </source>
</evidence>
<proteinExistence type="inferred from homology"/>
<feature type="domain" description="Fe/B12 periplasmic-binding" evidence="3">
    <location>
        <begin position="48"/>
        <end position="310"/>
    </location>
</feature>
<dbReference type="STRING" id="262316.MAP_3728"/>
<dbReference type="eggNOG" id="COG0614">
    <property type="taxonomic scope" value="Bacteria"/>
</dbReference>
<accession>Q73TJ0</accession>
<evidence type="ECO:0000259" key="3">
    <source>
        <dbReference type="PROSITE" id="PS50983"/>
    </source>
</evidence>
<evidence type="ECO:0000256" key="1">
    <source>
        <dbReference type="ARBA" id="ARBA00008814"/>
    </source>
</evidence>
<protein>
    <recommendedName>
        <fullName evidence="3">Fe/B12 periplasmic-binding domain-containing protein</fullName>
    </recommendedName>
</protein>
<dbReference type="HOGENOM" id="CLU_038034_13_2_11"/>
<dbReference type="InterPro" id="IPR002491">
    <property type="entry name" value="ABC_transptr_periplasmic_BD"/>
</dbReference>
<dbReference type="RefSeq" id="WP_003873998.1">
    <property type="nucleotide sequence ID" value="NC_002944.2"/>
</dbReference>
<dbReference type="Gene3D" id="1.20.58.2180">
    <property type="match status" value="1"/>
</dbReference>
<dbReference type="Proteomes" id="UP000000580">
    <property type="component" value="Chromosome"/>
</dbReference>
<dbReference type="Gene3D" id="3.40.50.1980">
    <property type="entry name" value="Nitrogenase molybdenum iron protein domain"/>
    <property type="match status" value="2"/>
</dbReference>
<dbReference type="Pfam" id="PF01497">
    <property type="entry name" value="Peripla_BP_2"/>
    <property type="match status" value="1"/>
</dbReference>
<feature type="signal peptide" evidence="2">
    <location>
        <begin position="1"/>
        <end position="20"/>
    </location>
</feature>
<feature type="chain" id="PRO_5038462714" description="Fe/B12 periplasmic-binding domain-containing protein" evidence="2">
    <location>
        <begin position="21"/>
        <end position="345"/>
    </location>
</feature>
<dbReference type="PROSITE" id="PS50983">
    <property type="entry name" value="FE_B12_PBP"/>
    <property type="match status" value="1"/>
</dbReference>
<dbReference type="PROSITE" id="PS51257">
    <property type="entry name" value="PROKAR_LIPOPROTEIN"/>
    <property type="match status" value="1"/>
</dbReference>
<dbReference type="PANTHER" id="PTHR30535">
    <property type="entry name" value="VITAMIN B12-BINDING PROTEIN"/>
    <property type="match status" value="1"/>
</dbReference>
<comment type="similarity">
    <text evidence="1">Belongs to the bacterial solute-binding protein 8 family.</text>
</comment>
<dbReference type="InterPro" id="IPR050902">
    <property type="entry name" value="ABC_Transporter_SBP"/>
</dbReference>